<evidence type="ECO:0000313" key="8">
    <source>
        <dbReference type="EMBL" id="KAK7732299.1"/>
    </source>
</evidence>
<dbReference type="InterPro" id="IPR046347">
    <property type="entry name" value="bZIP_sf"/>
</dbReference>
<feature type="compositionally biased region" description="Pro residues" evidence="6">
    <location>
        <begin position="326"/>
        <end position="336"/>
    </location>
</feature>
<gene>
    <name evidence="8" type="ORF">SLS53_008590</name>
</gene>
<sequence>MGSAEPNPAGIDYSHVEDNGSTSFNKTTNEKMERGAIATTNAFYDANKAMYGPSYPQYSGFFDYNEAGTTPTDSLLLSSNGDVQFAIPTAPGDNSWSHRHAWDPDNTTGLAFDTDMPPSSSLIPHTPAPFVWGGMSNFEPMVATTWPIASGERTSAAAPESPMSARNSSQQSTTERSSSSSRSRRPSIARYHSSTASAVANSPASTTADTLQQREQARFGNRHNKRRMSGLEPPLQQRHQGSSKGMRPAVVTATPLTPSTRPTPSPMEDQSTIFVAGDTYRHTIFPNHPDISRQTNFSPQQLQESQPPPPPSMNCHDDYAMGQPQPALPPLPPPPQQQQQQQQQQHASQALRERNRAAANKCRRKSKAVVADLEATERELSDEHEQLSQTARGLREEVLALKNALLVHGHCDDEVIQQYLANSARLVGNGGEAGQGPRGHHGFM</sequence>
<feature type="compositionally biased region" description="Low complexity" evidence="6">
    <location>
        <begin position="252"/>
        <end position="262"/>
    </location>
</feature>
<feature type="compositionally biased region" description="Polar residues" evidence="6">
    <location>
        <begin position="192"/>
        <end position="214"/>
    </location>
</feature>
<dbReference type="SMART" id="SM00338">
    <property type="entry name" value="BRLZ"/>
    <property type="match status" value="1"/>
</dbReference>
<reference evidence="8 9" key="1">
    <citation type="journal article" date="2023" name="PLoS ONE">
        <title>Cytospora paraplurivora sp. nov. isolated from orchards with fruit tree decline syndrome in Ontario, Canada.</title>
        <authorList>
            <person name="Ilyukhin E."/>
            <person name="Nguyen H.D.T."/>
            <person name="Castle A.J."/>
            <person name="Ellouze W."/>
        </authorList>
    </citation>
    <scope>NUCLEOTIDE SEQUENCE [LARGE SCALE GENOMIC DNA]</scope>
    <source>
        <strain evidence="8 9">FDS-564</strain>
    </source>
</reference>
<feature type="compositionally biased region" description="Low complexity" evidence="6">
    <location>
        <begin position="168"/>
        <end position="181"/>
    </location>
</feature>
<dbReference type="PANTHER" id="PTHR19304">
    <property type="entry name" value="CYCLIC-AMP RESPONSE ELEMENT BINDING PROTEIN"/>
    <property type="match status" value="1"/>
</dbReference>
<dbReference type="InterPro" id="IPR051027">
    <property type="entry name" value="bZIP_transcription_factors"/>
</dbReference>
<proteinExistence type="predicted"/>
<evidence type="ECO:0000256" key="3">
    <source>
        <dbReference type="ARBA" id="ARBA00023163"/>
    </source>
</evidence>
<organism evidence="8 9">
    <name type="scientific">Cytospora paraplurivora</name>
    <dbReference type="NCBI Taxonomy" id="2898453"/>
    <lineage>
        <taxon>Eukaryota</taxon>
        <taxon>Fungi</taxon>
        <taxon>Dikarya</taxon>
        <taxon>Ascomycota</taxon>
        <taxon>Pezizomycotina</taxon>
        <taxon>Sordariomycetes</taxon>
        <taxon>Sordariomycetidae</taxon>
        <taxon>Diaporthales</taxon>
        <taxon>Cytosporaceae</taxon>
        <taxon>Cytospora</taxon>
    </lineage>
</organism>
<dbReference type="GO" id="GO:0005634">
    <property type="term" value="C:nucleus"/>
    <property type="evidence" value="ECO:0007669"/>
    <property type="project" value="UniProtKB-SubCell"/>
</dbReference>
<keyword evidence="3" id="KW-0804">Transcription</keyword>
<evidence type="ECO:0000256" key="2">
    <source>
        <dbReference type="ARBA" id="ARBA00023015"/>
    </source>
</evidence>
<comment type="caution">
    <text evidence="8">The sequence shown here is derived from an EMBL/GenBank/DDBJ whole genome shotgun (WGS) entry which is preliminary data.</text>
</comment>
<dbReference type="SUPFAM" id="SSF57959">
    <property type="entry name" value="Leucine zipper domain"/>
    <property type="match status" value="1"/>
</dbReference>
<evidence type="ECO:0000259" key="7">
    <source>
        <dbReference type="PROSITE" id="PS50217"/>
    </source>
</evidence>
<protein>
    <recommendedName>
        <fullName evidence="7">BZIP domain-containing protein</fullName>
    </recommendedName>
</protein>
<dbReference type="GO" id="GO:0003700">
    <property type="term" value="F:DNA-binding transcription factor activity"/>
    <property type="evidence" value="ECO:0007669"/>
    <property type="project" value="InterPro"/>
</dbReference>
<dbReference type="CDD" id="cd14687">
    <property type="entry name" value="bZIP_ATF2"/>
    <property type="match status" value="1"/>
</dbReference>
<keyword evidence="4" id="KW-0539">Nucleus</keyword>
<dbReference type="PROSITE" id="PS00036">
    <property type="entry name" value="BZIP_BASIC"/>
    <property type="match status" value="1"/>
</dbReference>
<dbReference type="PROSITE" id="PS50217">
    <property type="entry name" value="BZIP"/>
    <property type="match status" value="1"/>
</dbReference>
<evidence type="ECO:0000256" key="4">
    <source>
        <dbReference type="ARBA" id="ARBA00023242"/>
    </source>
</evidence>
<accession>A0AAN9U070</accession>
<feature type="domain" description="BZIP" evidence="7">
    <location>
        <begin position="352"/>
        <end position="408"/>
    </location>
</feature>
<feature type="region of interest" description="Disordered" evidence="6">
    <location>
        <begin position="283"/>
        <end position="369"/>
    </location>
</feature>
<feature type="coiled-coil region" evidence="5">
    <location>
        <begin position="370"/>
        <end position="404"/>
    </location>
</feature>
<comment type="subcellular location">
    <subcellularLocation>
        <location evidence="1">Nucleus</location>
    </subcellularLocation>
</comment>
<name>A0AAN9U070_9PEZI</name>
<dbReference type="EMBL" id="JAJSPL020000052">
    <property type="protein sequence ID" value="KAK7732299.1"/>
    <property type="molecule type" value="Genomic_DNA"/>
</dbReference>
<evidence type="ECO:0000256" key="1">
    <source>
        <dbReference type="ARBA" id="ARBA00004123"/>
    </source>
</evidence>
<evidence type="ECO:0000313" key="9">
    <source>
        <dbReference type="Proteomes" id="UP001320245"/>
    </source>
</evidence>
<keyword evidence="2" id="KW-0805">Transcription regulation</keyword>
<dbReference type="InterPro" id="IPR004827">
    <property type="entry name" value="bZIP"/>
</dbReference>
<feature type="region of interest" description="Disordered" evidence="6">
    <location>
        <begin position="152"/>
        <end position="270"/>
    </location>
</feature>
<dbReference type="Proteomes" id="UP001320245">
    <property type="component" value="Unassembled WGS sequence"/>
</dbReference>
<evidence type="ECO:0000256" key="5">
    <source>
        <dbReference type="SAM" id="Coils"/>
    </source>
</evidence>
<feature type="region of interest" description="Disordered" evidence="6">
    <location>
        <begin position="1"/>
        <end position="31"/>
    </location>
</feature>
<dbReference type="Gene3D" id="1.20.5.170">
    <property type="match status" value="1"/>
</dbReference>
<dbReference type="AlphaFoldDB" id="A0AAN9U070"/>
<keyword evidence="9" id="KW-1185">Reference proteome</keyword>
<keyword evidence="5" id="KW-0175">Coiled coil</keyword>
<evidence type="ECO:0000256" key="6">
    <source>
        <dbReference type="SAM" id="MobiDB-lite"/>
    </source>
</evidence>